<dbReference type="GO" id="GO:0005737">
    <property type="term" value="C:cytoplasm"/>
    <property type="evidence" value="ECO:0007669"/>
    <property type="project" value="InterPro"/>
</dbReference>
<keyword evidence="10" id="KW-0902">Two-component regulatory system</keyword>
<proteinExistence type="predicted"/>
<dbReference type="SUPFAM" id="SSF55874">
    <property type="entry name" value="ATPase domain of HSP90 chaperone/DNA topoisomerase II/histidine kinase"/>
    <property type="match status" value="1"/>
</dbReference>
<evidence type="ECO:0000313" key="18">
    <source>
        <dbReference type="Proteomes" id="UP000183853"/>
    </source>
</evidence>
<dbReference type="InterPro" id="IPR004358">
    <property type="entry name" value="Sig_transdc_His_kin-like_C"/>
</dbReference>
<accession>A0AB37ZW09</accession>
<evidence type="ECO:0000256" key="1">
    <source>
        <dbReference type="ARBA" id="ARBA00000085"/>
    </source>
</evidence>
<dbReference type="PANTHER" id="PTHR43395:SF10">
    <property type="entry name" value="CHEMOTAXIS PROTEIN CHEA"/>
    <property type="match status" value="1"/>
</dbReference>
<dbReference type="GO" id="GO:0005524">
    <property type="term" value="F:ATP binding"/>
    <property type="evidence" value="ECO:0007669"/>
    <property type="project" value="UniProtKB-KW"/>
</dbReference>
<feature type="domain" description="CheW-like" evidence="15">
    <location>
        <begin position="556"/>
        <end position="688"/>
    </location>
</feature>
<dbReference type="PANTHER" id="PTHR43395">
    <property type="entry name" value="SENSOR HISTIDINE KINASE CHEA"/>
    <property type="match status" value="1"/>
</dbReference>
<evidence type="ECO:0000259" key="15">
    <source>
        <dbReference type="PROSITE" id="PS50851"/>
    </source>
</evidence>
<dbReference type="InterPro" id="IPR004105">
    <property type="entry name" value="CheA-like_dim"/>
</dbReference>
<dbReference type="GO" id="GO:0000155">
    <property type="term" value="F:phosphorelay sensor kinase activity"/>
    <property type="evidence" value="ECO:0007669"/>
    <property type="project" value="InterPro"/>
</dbReference>
<dbReference type="SMART" id="SM01231">
    <property type="entry name" value="H-kinase_dim"/>
    <property type="match status" value="1"/>
</dbReference>
<dbReference type="PROSITE" id="PS50851">
    <property type="entry name" value="CHEW"/>
    <property type="match status" value="1"/>
</dbReference>
<dbReference type="PROSITE" id="PS50109">
    <property type="entry name" value="HIS_KIN"/>
    <property type="match status" value="1"/>
</dbReference>
<sequence length="705" mass="76101">MSINLDQAQQTFIVEARELLQAMEESLLQLESEPGDQDAIGAVFRAAHTIKGSAGLFGLTPIVSFTHIVEDVLDRLREGSVSVSAELIAVLLKSGDHMLELIDVVASRGEQLQPPALEREVALRQALQVFQAPASAGAADSTSASVVSDDEQSAEVLWHISLRFGVDVFRNGMDPLSFLRYLNTLGQMVQVTTVTDSIPAVEAWDPESCHLGFEIDFRSAAGHAAINEVFDFVREDCAVEITPVNETPDHLEPTGTELVSQPEHSPLVASGELLGDQRAVPRTPATATATATVVERPASASEQKNKDGRYVRVNADKLDELINLVGELVIASAGASLLAKSCDNDPLQEASSTVSGLVEQILDGALHLRMIPIGDTFNRFRRVVRDVSQELGKDIDLIINGAETELDKTVVEKIGDPLMHLLRNSMDHGIESAEARRAAGKPAKGHLSLNAYHDSGSIVIEIADDGAGLNRERILDKAQQRGLVAAGASLTDQEIYNLIFEPGFSTAEAVTNLSGRGVGMDVVKRNITLLRGTVDLDSQPGQGTIVRIRLPLTLAIINGFLVGIDQSTYVIPLDMVQECIELDEHNRQLTRDSGYLDLRGEVLPLVYLRDHFNHEGPAARRQNVVVVRYAEHKAGLVVDDLLGEFQTVIKPLGKLFGALRGISGSTILGSGAVALILDIPALLNQIVHMEARSTQAPQSLLPTSR</sequence>
<evidence type="ECO:0000256" key="3">
    <source>
        <dbReference type="ARBA" id="ARBA00021495"/>
    </source>
</evidence>
<comment type="catalytic activity">
    <reaction evidence="1">
        <text>ATP + protein L-histidine = ADP + protein N-phospho-L-histidine.</text>
        <dbReference type="EC" id="2.7.13.3"/>
    </reaction>
</comment>
<dbReference type="CDD" id="cd00731">
    <property type="entry name" value="CheA_reg"/>
    <property type="match status" value="1"/>
</dbReference>
<organism evidence="17 18">
    <name type="scientific">Pseudomonas syringae</name>
    <dbReference type="NCBI Taxonomy" id="317"/>
    <lineage>
        <taxon>Bacteria</taxon>
        <taxon>Pseudomonadati</taxon>
        <taxon>Pseudomonadota</taxon>
        <taxon>Gammaproteobacteria</taxon>
        <taxon>Pseudomonadales</taxon>
        <taxon>Pseudomonadaceae</taxon>
        <taxon>Pseudomonas</taxon>
    </lineage>
</organism>
<evidence type="ECO:0000256" key="4">
    <source>
        <dbReference type="ARBA" id="ARBA00022500"/>
    </source>
</evidence>
<dbReference type="InterPro" id="IPR051315">
    <property type="entry name" value="Bact_Chemotaxis_CheA"/>
</dbReference>
<dbReference type="InterPro" id="IPR036097">
    <property type="entry name" value="HisK_dim/P_sf"/>
</dbReference>
<feature type="region of interest" description="Disordered" evidence="13">
    <location>
        <begin position="285"/>
        <end position="305"/>
    </location>
</feature>
<keyword evidence="7" id="KW-0547">Nucleotide-binding</keyword>
<evidence type="ECO:0000256" key="2">
    <source>
        <dbReference type="ARBA" id="ARBA00012438"/>
    </source>
</evidence>
<dbReference type="Gene3D" id="1.20.120.160">
    <property type="entry name" value="HPT domain"/>
    <property type="match status" value="1"/>
</dbReference>
<protein>
    <recommendedName>
        <fullName evidence="3">Chemotaxis protein CheA</fullName>
        <ecNumber evidence="2">2.7.13.3</ecNumber>
    </recommendedName>
</protein>
<dbReference type="SMART" id="SM00073">
    <property type="entry name" value="HPT"/>
    <property type="match status" value="1"/>
</dbReference>
<dbReference type="FunFam" id="3.30.565.10:FF:000016">
    <property type="entry name" value="Chemotaxis protein CheA, putative"/>
    <property type="match status" value="1"/>
</dbReference>
<dbReference type="EC" id="2.7.13.3" evidence="2"/>
<evidence type="ECO:0000256" key="6">
    <source>
        <dbReference type="ARBA" id="ARBA00022679"/>
    </source>
</evidence>
<gene>
    <name evidence="17" type="ORF">SAMN05444505_113102</name>
</gene>
<dbReference type="Pfam" id="PF01584">
    <property type="entry name" value="CheW"/>
    <property type="match status" value="1"/>
</dbReference>
<evidence type="ECO:0000256" key="10">
    <source>
        <dbReference type="ARBA" id="ARBA00023012"/>
    </source>
</evidence>
<evidence type="ECO:0000256" key="8">
    <source>
        <dbReference type="ARBA" id="ARBA00022777"/>
    </source>
</evidence>
<evidence type="ECO:0000256" key="13">
    <source>
        <dbReference type="SAM" id="MobiDB-lite"/>
    </source>
</evidence>
<dbReference type="PRINTS" id="PR00344">
    <property type="entry name" value="BCTRLSENSOR"/>
</dbReference>
<dbReference type="InterPro" id="IPR003594">
    <property type="entry name" value="HATPase_dom"/>
</dbReference>
<dbReference type="InterPro" id="IPR002545">
    <property type="entry name" value="CheW-lke_dom"/>
</dbReference>
<dbReference type="EMBL" id="FNHM01000013">
    <property type="protein sequence ID" value="SDO06664.1"/>
    <property type="molecule type" value="Genomic_DNA"/>
</dbReference>
<dbReference type="InterPro" id="IPR008207">
    <property type="entry name" value="Sig_transdc_His_kin_Hpt_dom"/>
</dbReference>
<comment type="caution">
    <text evidence="17">The sequence shown here is derived from an EMBL/GenBank/DDBJ whole genome shotgun (WGS) entry which is preliminary data.</text>
</comment>
<feature type="modified residue" description="Phosphohistidine" evidence="12">
    <location>
        <position position="48"/>
    </location>
</feature>
<keyword evidence="8 17" id="KW-0418">Kinase</keyword>
<dbReference type="InterPro" id="IPR037006">
    <property type="entry name" value="CheA-like_homodim_sf"/>
</dbReference>
<evidence type="ECO:0000256" key="11">
    <source>
        <dbReference type="ARBA" id="ARBA00035100"/>
    </source>
</evidence>
<keyword evidence="5 12" id="KW-0597">Phosphoprotein</keyword>
<evidence type="ECO:0000259" key="14">
    <source>
        <dbReference type="PROSITE" id="PS50109"/>
    </source>
</evidence>
<keyword evidence="4" id="KW-0145">Chemotaxis</keyword>
<dbReference type="Pfam" id="PF01627">
    <property type="entry name" value="Hpt"/>
    <property type="match status" value="1"/>
</dbReference>
<feature type="domain" description="Histidine kinase" evidence="14">
    <location>
        <begin position="347"/>
        <end position="554"/>
    </location>
</feature>
<comment type="function">
    <text evidence="11">Involved in the transmission of sensory signals from the chemoreceptors to the flagellar motors. CheA is autophosphorylated; it can transfer its phosphate group to either CheB or CheY.</text>
</comment>
<dbReference type="Gene3D" id="3.30.565.10">
    <property type="entry name" value="Histidine kinase-like ATPase, C-terminal domain"/>
    <property type="match status" value="1"/>
</dbReference>
<dbReference type="InterPro" id="IPR036641">
    <property type="entry name" value="HPT_dom_sf"/>
</dbReference>
<evidence type="ECO:0000259" key="16">
    <source>
        <dbReference type="PROSITE" id="PS50894"/>
    </source>
</evidence>
<keyword evidence="6" id="KW-0808">Transferase</keyword>
<feature type="compositionally biased region" description="Low complexity" evidence="13">
    <location>
        <begin position="285"/>
        <end position="298"/>
    </location>
</feature>
<dbReference type="SUPFAM" id="SSF47384">
    <property type="entry name" value="Homodimeric domain of signal transducing histidine kinase"/>
    <property type="match status" value="1"/>
</dbReference>
<dbReference type="CDD" id="cd16916">
    <property type="entry name" value="HATPase_CheA-like"/>
    <property type="match status" value="1"/>
</dbReference>
<dbReference type="InterPro" id="IPR005467">
    <property type="entry name" value="His_kinase_dom"/>
</dbReference>
<dbReference type="SMART" id="SM00260">
    <property type="entry name" value="CheW"/>
    <property type="match status" value="1"/>
</dbReference>
<name>A0AB37ZW09_PSESX</name>
<dbReference type="SMART" id="SM00387">
    <property type="entry name" value="HATPase_c"/>
    <property type="match status" value="1"/>
</dbReference>
<dbReference type="CDD" id="cd00088">
    <property type="entry name" value="HPT"/>
    <property type="match status" value="1"/>
</dbReference>
<dbReference type="AlphaFoldDB" id="A0AB37ZW09"/>
<evidence type="ECO:0000256" key="9">
    <source>
        <dbReference type="ARBA" id="ARBA00022840"/>
    </source>
</evidence>
<dbReference type="Gene3D" id="2.30.30.40">
    <property type="entry name" value="SH3 Domains"/>
    <property type="match status" value="1"/>
</dbReference>
<dbReference type="Proteomes" id="UP000183853">
    <property type="component" value="Unassembled WGS sequence"/>
</dbReference>
<evidence type="ECO:0000256" key="5">
    <source>
        <dbReference type="ARBA" id="ARBA00022553"/>
    </source>
</evidence>
<evidence type="ECO:0000256" key="12">
    <source>
        <dbReference type="PROSITE-ProRule" id="PRU00110"/>
    </source>
</evidence>
<dbReference type="RefSeq" id="WP_074809131.1">
    <property type="nucleotide sequence ID" value="NZ_FNHM01000013.1"/>
</dbReference>
<dbReference type="Pfam" id="PF02518">
    <property type="entry name" value="HATPase_c"/>
    <property type="match status" value="1"/>
</dbReference>
<dbReference type="Pfam" id="PF02895">
    <property type="entry name" value="H-kinase_dim"/>
    <property type="match status" value="1"/>
</dbReference>
<dbReference type="InterPro" id="IPR036890">
    <property type="entry name" value="HATPase_C_sf"/>
</dbReference>
<dbReference type="PROSITE" id="PS50894">
    <property type="entry name" value="HPT"/>
    <property type="match status" value="1"/>
</dbReference>
<evidence type="ECO:0000256" key="7">
    <source>
        <dbReference type="ARBA" id="ARBA00022741"/>
    </source>
</evidence>
<evidence type="ECO:0000313" key="17">
    <source>
        <dbReference type="EMBL" id="SDO06664.1"/>
    </source>
</evidence>
<keyword evidence="9" id="KW-0067">ATP-binding</keyword>
<dbReference type="GO" id="GO:0006935">
    <property type="term" value="P:chemotaxis"/>
    <property type="evidence" value="ECO:0007669"/>
    <property type="project" value="UniProtKB-KW"/>
</dbReference>
<dbReference type="SUPFAM" id="SSF50341">
    <property type="entry name" value="CheW-like"/>
    <property type="match status" value="1"/>
</dbReference>
<dbReference type="SUPFAM" id="SSF47226">
    <property type="entry name" value="Histidine-containing phosphotransfer domain, HPT domain"/>
    <property type="match status" value="1"/>
</dbReference>
<dbReference type="InterPro" id="IPR036061">
    <property type="entry name" value="CheW-like_dom_sf"/>
</dbReference>
<dbReference type="Gene3D" id="1.10.287.560">
    <property type="entry name" value="Histidine kinase CheA-like, homodimeric domain"/>
    <property type="match status" value="1"/>
</dbReference>
<feature type="domain" description="HPt" evidence="16">
    <location>
        <begin position="1"/>
        <end position="105"/>
    </location>
</feature>
<reference evidence="17 18" key="1">
    <citation type="submission" date="2016-10" db="EMBL/GenBank/DDBJ databases">
        <authorList>
            <person name="Varghese N."/>
            <person name="Submissions S."/>
        </authorList>
    </citation>
    <scope>NUCLEOTIDE SEQUENCE [LARGE SCALE GENOMIC DNA]</scope>
    <source>
        <strain evidence="17 18">BS2122</strain>
    </source>
</reference>